<dbReference type="PANTHER" id="PTHR10742:SF342">
    <property type="entry name" value="AMINE OXIDASE"/>
    <property type="match status" value="1"/>
</dbReference>
<dbReference type="GO" id="GO:0009851">
    <property type="term" value="P:auxin biosynthetic process"/>
    <property type="evidence" value="ECO:0007669"/>
    <property type="project" value="UniProtKB-KW"/>
</dbReference>
<dbReference type="InterPro" id="IPR002937">
    <property type="entry name" value="Amino_oxidase"/>
</dbReference>
<comment type="catalytic activity">
    <reaction evidence="6">
        <text>L-tryptophan + O2 = indole-3-acetamide + CO2 + H2O</text>
        <dbReference type="Rhea" id="RHEA:16165"/>
        <dbReference type="ChEBI" id="CHEBI:15377"/>
        <dbReference type="ChEBI" id="CHEBI:15379"/>
        <dbReference type="ChEBI" id="CHEBI:16031"/>
        <dbReference type="ChEBI" id="CHEBI:16526"/>
        <dbReference type="ChEBI" id="CHEBI:57912"/>
        <dbReference type="EC" id="1.13.12.3"/>
    </reaction>
</comment>
<evidence type="ECO:0000256" key="6">
    <source>
        <dbReference type="ARBA" id="ARBA00047321"/>
    </source>
</evidence>
<comment type="similarity">
    <text evidence="2">Belongs to the tryptophan 2-monooxygenase family.</text>
</comment>
<protein>
    <recommendedName>
        <fullName evidence="4">Tryptophan 2-monooxygenase</fullName>
        <ecNumber evidence="3">1.13.12.3</ecNumber>
    </recommendedName>
</protein>
<evidence type="ECO:0000313" key="8">
    <source>
        <dbReference type="EMBL" id="AGA64393.1"/>
    </source>
</evidence>
<dbReference type="SUPFAM" id="SSF51905">
    <property type="entry name" value="FAD/NAD(P)-binding domain"/>
    <property type="match status" value="1"/>
</dbReference>
<dbReference type="AlphaFoldDB" id="L0EUP8"/>
<evidence type="ECO:0000313" key="9">
    <source>
        <dbReference type="Proteomes" id="UP000010799"/>
    </source>
</evidence>
<keyword evidence="8" id="KW-0503">Monooxygenase</keyword>
<dbReference type="Gene3D" id="1.10.405.40">
    <property type="match status" value="1"/>
</dbReference>
<dbReference type="HOGENOM" id="CLU_021400_0_0_5"/>
<dbReference type="EC" id="1.13.12.3" evidence="3"/>
<proteinExistence type="inferred from homology"/>
<dbReference type="Gene3D" id="3.90.660.10">
    <property type="match status" value="1"/>
</dbReference>
<gene>
    <name evidence="8" type="ordered locus">B488_04010</name>
</gene>
<keyword evidence="8" id="KW-0560">Oxidoreductase</keyword>
<feature type="domain" description="Amine oxidase" evidence="7">
    <location>
        <begin position="38"/>
        <end position="526"/>
    </location>
</feature>
<dbReference type="STRING" id="1215343.B488_04010"/>
<dbReference type="eggNOG" id="COG1231">
    <property type="taxonomic scope" value="Bacteria"/>
</dbReference>
<sequence length="544" mass="61653">MSIFSYNYDDFLRNSPSSLGYLPQSKRHKSVAIIGGGICGIVAAYELLRSGMQSVTIFEACKERLGGRCYSQKFIESHPCYIAELGAMRFSRNQVCLFHYLEKFNISTNQMFPNPGVVDTEIHYQGNAYSWKKGEAPPLMFEKLYIGWTAFLRQGVKIGGVFLAGPEVMRNLSQQRKHDALEKEWKKYIDIFSSVSFYNALVMIFTNDTPPGGEKWSIPEDFDLFGLLGIGTGGMFSVYQVSFIEILCIIVSGFEVDQLLINGGISSLVECIADQSFNGICLRERVCYQKVVAIDRSSESNIVLILENGIKESYDRVIITVTPRAMQVGLKGDKRKLFNSSVITAINQSHMISSSKIFILCQEKFWKKYGLPQTIQSDQLVKAVYCLDYLPEDDSSYGVVLLNYTWEEDSYKFLSVKDKVRRFKTLVDDLAIVAPYFSKYLRPVNDDYERYIICYDWLMDEYSLGAFKLQYPGRDHYTEELFFQFKTANFPEKDKGIYLAGCSCSFHGGWIEGAIITALNSVCSVIRSCGGSLVSGNPLDNLYL</sequence>
<name>L0EUP8_LIBCB</name>
<evidence type="ECO:0000256" key="2">
    <source>
        <dbReference type="ARBA" id="ARBA00005833"/>
    </source>
</evidence>
<dbReference type="GO" id="GO:0009063">
    <property type="term" value="P:amino acid catabolic process"/>
    <property type="evidence" value="ECO:0007669"/>
    <property type="project" value="TreeGrafter"/>
</dbReference>
<keyword evidence="9" id="KW-1185">Reference proteome</keyword>
<keyword evidence="5" id="KW-0073">Auxin biosynthesis</keyword>
<evidence type="ECO:0000256" key="5">
    <source>
        <dbReference type="ARBA" id="ARBA00023070"/>
    </source>
</evidence>
<dbReference type="Pfam" id="PF01593">
    <property type="entry name" value="Amino_oxidase"/>
    <property type="match status" value="1"/>
</dbReference>
<evidence type="ECO:0000256" key="3">
    <source>
        <dbReference type="ARBA" id="ARBA00012535"/>
    </source>
</evidence>
<dbReference type="PATRIC" id="fig|1215343.11.peg.411"/>
<dbReference type="Proteomes" id="UP000010799">
    <property type="component" value="Chromosome"/>
</dbReference>
<reference evidence="8 9" key="1">
    <citation type="journal article" date="2012" name="Stand. Genomic Sci.">
        <title>Complete genome sequence of Liberibacter crescens BT-1.</title>
        <authorList>
            <person name="Leonard M.T."/>
            <person name="Fagen J.R."/>
            <person name="Davis-Richardson A.G."/>
            <person name="Davis M.J."/>
            <person name="Triplett E.W."/>
        </authorList>
    </citation>
    <scope>NUCLEOTIDE SEQUENCE [LARGE SCALE GENOMIC DNA]</scope>
    <source>
        <strain evidence="8 9">BT-1</strain>
    </source>
</reference>
<evidence type="ECO:0000256" key="1">
    <source>
        <dbReference type="ARBA" id="ARBA00004814"/>
    </source>
</evidence>
<dbReference type="KEGG" id="lcc:B488_04010"/>
<dbReference type="SUPFAM" id="SSF54373">
    <property type="entry name" value="FAD-linked reductases, C-terminal domain"/>
    <property type="match status" value="1"/>
</dbReference>
<dbReference type="Gene3D" id="3.50.50.60">
    <property type="entry name" value="FAD/NAD(P)-binding domain"/>
    <property type="match status" value="1"/>
</dbReference>
<accession>L0EUP8</accession>
<comment type="pathway">
    <text evidence="1">Plant hormone metabolism; auxin biosynthesis.</text>
</comment>
<evidence type="ECO:0000259" key="7">
    <source>
        <dbReference type="Pfam" id="PF01593"/>
    </source>
</evidence>
<dbReference type="InterPro" id="IPR036188">
    <property type="entry name" value="FAD/NAD-bd_sf"/>
</dbReference>
<dbReference type="InterPro" id="IPR050281">
    <property type="entry name" value="Flavin_monoamine_oxidase"/>
</dbReference>
<dbReference type="EMBL" id="CP003789">
    <property type="protein sequence ID" value="AGA64393.1"/>
    <property type="molecule type" value="Genomic_DNA"/>
</dbReference>
<organism evidence="8 9">
    <name type="scientific">Liberibacter crescens (strain BT-1)</name>
    <dbReference type="NCBI Taxonomy" id="1215343"/>
    <lineage>
        <taxon>Bacteria</taxon>
        <taxon>Pseudomonadati</taxon>
        <taxon>Pseudomonadota</taxon>
        <taxon>Alphaproteobacteria</taxon>
        <taxon>Hyphomicrobiales</taxon>
        <taxon>Rhizobiaceae</taxon>
        <taxon>Liberibacter</taxon>
    </lineage>
</organism>
<dbReference type="GO" id="GO:0050361">
    <property type="term" value="F:tryptophan 2-monooxygenase activity"/>
    <property type="evidence" value="ECO:0007669"/>
    <property type="project" value="UniProtKB-EC"/>
</dbReference>
<evidence type="ECO:0000256" key="4">
    <source>
        <dbReference type="ARBA" id="ARBA00017871"/>
    </source>
</evidence>
<dbReference type="PANTHER" id="PTHR10742">
    <property type="entry name" value="FLAVIN MONOAMINE OXIDASE"/>
    <property type="match status" value="1"/>
</dbReference>
<dbReference type="RefSeq" id="WP_015272820.1">
    <property type="nucleotide sequence ID" value="NC_019907.1"/>
</dbReference>
<dbReference type="GO" id="GO:0001716">
    <property type="term" value="F:L-amino-acid oxidase activity"/>
    <property type="evidence" value="ECO:0007669"/>
    <property type="project" value="TreeGrafter"/>
</dbReference>